<dbReference type="InterPro" id="IPR011057">
    <property type="entry name" value="Mss4-like_sf"/>
</dbReference>
<evidence type="ECO:0000256" key="1">
    <source>
        <dbReference type="ARBA" id="ARBA00005495"/>
    </source>
</evidence>
<dbReference type="SUPFAM" id="SSF51316">
    <property type="entry name" value="Mss4-like"/>
    <property type="match status" value="1"/>
</dbReference>
<name>A0ABS3ZDT9_9GAMM</name>
<reference evidence="6 7" key="1">
    <citation type="submission" date="2020-09" db="EMBL/GenBank/DDBJ databases">
        <authorList>
            <person name="Tanuku N.R.S."/>
        </authorList>
    </citation>
    <scope>NUCLEOTIDE SEQUENCE [LARGE SCALE GENOMIC DNA]</scope>
    <source>
        <strain evidence="6 7">AK62</strain>
    </source>
</reference>
<dbReference type="InterPro" id="IPR006913">
    <property type="entry name" value="CENP-V/GFA"/>
</dbReference>
<sequence length="134" mass="15449">MSTTYRVQCDCQAVEVSMTGGPKVHGYCHCEDCRELLQVPYHSVLAWEDGNVEITRGQSEVIEFQHPTKRMKRVFCKHCGDVIYNTNAMGWKLVSQLLFRRCNNDTLPEGFASTSHFFYDRRIIDIADDLPKRG</sequence>
<feature type="domain" description="CENP-V/GFA" evidence="5">
    <location>
        <begin position="5"/>
        <end position="120"/>
    </location>
</feature>
<protein>
    <submittedName>
        <fullName evidence="6">GFA family protein</fullName>
    </submittedName>
</protein>
<evidence type="ECO:0000256" key="4">
    <source>
        <dbReference type="ARBA" id="ARBA00023239"/>
    </source>
</evidence>
<dbReference type="EMBL" id="JACVEW010000027">
    <property type="protein sequence ID" value="MBP0049868.1"/>
    <property type="molecule type" value="Genomic_DNA"/>
</dbReference>
<organism evidence="6 7">
    <name type="scientific">Marinobacterium alkalitolerans</name>
    <dbReference type="NCBI Taxonomy" id="1542925"/>
    <lineage>
        <taxon>Bacteria</taxon>
        <taxon>Pseudomonadati</taxon>
        <taxon>Pseudomonadota</taxon>
        <taxon>Gammaproteobacteria</taxon>
        <taxon>Oceanospirillales</taxon>
        <taxon>Oceanospirillaceae</taxon>
        <taxon>Marinobacterium</taxon>
    </lineage>
</organism>
<comment type="similarity">
    <text evidence="1">Belongs to the Gfa family.</text>
</comment>
<dbReference type="Gene3D" id="3.90.1590.10">
    <property type="entry name" value="glutathione-dependent formaldehyde- activating enzyme (gfa)"/>
    <property type="match status" value="1"/>
</dbReference>
<dbReference type="PANTHER" id="PTHR33337:SF40">
    <property type="entry name" value="CENP-V_GFA DOMAIN-CONTAINING PROTEIN-RELATED"/>
    <property type="match status" value="1"/>
</dbReference>
<evidence type="ECO:0000313" key="6">
    <source>
        <dbReference type="EMBL" id="MBP0049868.1"/>
    </source>
</evidence>
<evidence type="ECO:0000313" key="7">
    <source>
        <dbReference type="Proteomes" id="UP000810171"/>
    </source>
</evidence>
<gene>
    <name evidence="6" type="ORF">H9C73_14135</name>
</gene>
<accession>A0ABS3ZDT9</accession>
<evidence type="ECO:0000259" key="5">
    <source>
        <dbReference type="PROSITE" id="PS51891"/>
    </source>
</evidence>
<evidence type="ECO:0000256" key="3">
    <source>
        <dbReference type="ARBA" id="ARBA00022833"/>
    </source>
</evidence>
<comment type="caution">
    <text evidence="6">The sequence shown here is derived from an EMBL/GenBank/DDBJ whole genome shotgun (WGS) entry which is preliminary data.</text>
</comment>
<proteinExistence type="inferred from homology"/>
<dbReference type="PANTHER" id="PTHR33337">
    <property type="entry name" value="GFA DOMAIN-CONTAINING PROTEIN"/>
    <property type="match status" value="1"/>
</dbReference>
<keyword evidence="2" id="KW-0479">Metal-binding</keyword>
<keyword evidence="7" id="KW-1185">Reference proteome</keyword>
<keyword evidence="4" id="KW-0456">Lyase</keyword>
<dbReference type="Pfam" id="PF04828">
    <property type="entry name" value="GFA"/>
    <property type="match status" value="1"/>
</dbReference>
<evidence type="ECO:0000256" key="2">
    <source>
        <dbReference type="ARBA" id="ARBA00022723"/>
    </source>
</evidence>
<dbReference type="RefSeq" id="WP_209288553.1">
    <property type="nucleotide sequence ID" value="NZ_JACVEW010000027.1"/>
</dbReference>
<dbReference type="PROSITE" id="PS51891">
    <property type="entry name" value="CENP_V_GFA"/>
    <property type="match status" value="1"/>
</dbReference>
<dbReference type="Proteomes" id="UP000810171">
    <property type="component" value="Unassembled WGS sequence"/>
</dbReference>
<keyword evidence="3" id="KW-0862">Zinc</keyword>